<dbReference type="InterPro" id="IPR003594">
    <property type="entry name" value="HATPase_dom"/>
</dbReference>
<dbReference type="EC" id="2.7.13.3" evidence="2"/>
<evidence type="ECO:0000313" key="9">
    <source>
        <dbReference type="EMBL" id="MBD3148514.1"/>
    </source>
</evidence>
<dbReference type="InterPro" id="IPR005467">
    <property type="entry name" value="His_kinase_dom"/>
</dbReference>
<evidence type="ECO:0000256" key="6">
    <source>
        <dbReference type="ARBA" id="ARBA00023012"/>
    </source>
</evidence>
<dbReference type="SUPFAM" id="SSF55874">
    <property type="entry name" value="ATPase domain of HSP90 chaperone/DNA topoisomerase II/histidine kinase"/>
    <property type="match status" value="1"/>
</dbReference>
<evidence type="ECO:0000256" key="4">
    <source>
        <dbReference type="ARBA" id="ARBA00022679"/>
    </source>
</evidence>
<evidence type="ECO:0000313" key="10">
    <source>
        <dbReference type="Proteomes" id="UP000653231"/>
    </source>
</evidence>
<keyword evidence="6" id="KW-0902">Two-component regulatory system</keyword>
<evidence type="ECO:0000259" key="8">
    <source>
        <dbReference type="PROSITE" id="PS50109"/>
    </source>
</evidence>
<dbReference type="RefSeq" id="WP_263407878.1">
    <property type="nucleotide sequence ID" value="NZ_JACXRZ010000056.1"/>
</dbReference>
<keyword evidence="4" id="KW-0808">Transferase</keyword>
<dbReference type="Gene3D" id="3.30.565.10">
    <property type="entry name" value="Histidine kinase-like ATPase, C-terminal domain"/>
    <property type="match status" value="1"/>
</dbReference>
<dbReference type="EMBL" id="JACXRZ010000056">
    <property type="protein sequence ID" value="MBD3148514.1"/>
    <property type="molecule type" value="Genomic_DNA"/>
</dbReference>
<evidence type="ECO:0000256" key="2">
    <source>
        <dbReference type="ARBA" id="ARBA00012438"/>
    </source>
</evidence>
<name>A0ABR8LCB3_9ACTN</name>
<evidence type="ECO:0000256" key="1">
    <source>
        <dbReference type="ARBA" id="ARBA00000085"/>
    </source>
</evidence>
<dbReference type="InterPro" id="IPR036890">
    <property type="entry name" value="HATPase_C_sf"/>
</dbReference>
<evidence type="ECO:0000256" key="3">
    <source>
        <dbReference type="ARBA" id="ARBA00022553"/>
    </source>
</evidence>
<dbReference type="Pfam" id="PF02518">
    <property type="entry name" value="HATPase_c"/>
    <property type="match status" value="1"/>
</dbReference>
<dbReference type="InterPro" id="IPR004358">
    <property type="entry name" value="Sig_transdc_His_kin-like_C"/>
</dbReference>
<dbReference type="PANTHER" id="PTHR45453">
    <property type="entry name" value="PHOSPHATE REGULON SENSOR PROTEIN PHOR"/>
    <property type="match status" value="1"/>
</dbReference>
<dbReference type="Proteomes" id="UP000653231">
    <property type="component" value="Unassembled WGS sequence"/>
</dbReference>
<comment type="caution">
    <text evidence="9">The sequence shown here is derived from an EMBL/GenBank/DDBJ whole genome shotgun (WGS) entry which is preliminary data.</text>
</comment>
<sequence length="80" mass="9059">IFERFTRLDEGRRRDTTGTGLGLAISRDIAHAHHGTLRIEDSPRGARFVLRLPLLNRNAIDGRHLIRTGRTTSNQTADDR</sequence>
<evidence type="ECO:0000256" key="7">
    <source>
        <dbReference type="ARBA" id="ARBA00039401"/>
    </source>
</evidence>
<dbReference type="PROSITE" id="PS50109">
    <property type="entry name" value="HIS_KIN"/>
    <property type="match status" value="1"/>
</dbReference>
<protein>
    <recommendedName>
        <fullName evidence="7">Sensor-like histidine kinase SenX3</fullName>
        <ecNumber evidence="2">2.7.13.3</ecNumber>
    </recommendedName>
</protein>
<dbReference type="PANTHER" id="PTHR45453:SF1">
    <property type="entry name" value="PHOSPHATE REGULON SENSOR PROTEIN PHOR"/>
    <property type="match status" value="1"/>
</dbReference>
<comment type="catalytic activity">
    <reaction evidence="1">
        <text>ATP + protein L-histidine = ADP + protein N-phospho-L-histidine.</text>
        <dbReference type="EC" id="2.7.13.3"/>
    </reaction>
</comment>
<gene>
    <name evidence="9" type="ORF">IEQ31_35850</name>
</gene>
<feature type="non-terminal residue" evidence="9">
    <location>
        <position position="1"/>
    </location>
</feature>
<dbReference type="PRINTS" id="PR00344">
    <property type="entry name" value="BCTRLSENSOR"/>
</dbReference>
<accession>A0ABR8LCB3</accession>
<dbReference type="InterPro" id="IPR050351">
    <property type="entry name" value="BphY/WalK/GraS-like"/>
</dbReference>
<feature type="domain" description="Histidine kinase" evidence="8">
    <location>
        <begin position="1"/>
        <end position="56"/>
    </location>
</feature>
<keyword evidence="3" id="KW-0597">Phosphoprotein</keyword>
<proteinExistence type="predicted"/>
<keyword evidence="5" id="KW-0418">Kinase</keyword>
<evidence type="ECO:0000256" key="5">
    <source>
        <dbReference type="ARBA" id="ARBA00022777"/>
    </source>
</evidence>
<organism evidence="9 10">
    <name type="scientific">Microbispora bryophytorum subsp. camponoti</name>
    <dbReference type="NCBI Taxonomy" id="1677852"/>
    <lineage>
        <taxon>Bacteria</taxon>
        <taxon>Bacillati</taxon>
        <taxon>Actinomycetota</taxon>
        <taxon>Actinomycetes</taxon>
        <taxon>Streptosporangiales</taxon>
        <taxon>Streptosporangiaceae</taxon>
        <taxon>Microbispora</taxon>
    </lineage>
</organism>
<reference evidence="9 10" key="1">
    <citation type="submission" date="2020-09" db="EMBL/GenBank/DDBJ databases">
        <title>Actinomycete isolated from the Camponotus japonicus Mayr.</title>
        <authorList>
            <person name="Gong X."/>
        </authorList>
    </citation>
    <scope>NUCLEOTIDE SEQUENCE [LARGE SCALE GENOMIC DNA]</scope>
    <source>
        <strain evidence="9 10">2C-HV3</strain>
    </source>
</reference>
<keyword evidence="10" id="KW-1185">Reference proteome</keyword>